<feature type="region of interest" description="Disordered" evidence="1">
    <location>
        <begin position="300"/>
        <end position="375"/>
    </location>
</feature>
<feature type="region of interest" description="Disordered" evidence="1">
    <location>
        <begin position="106"/>
        <end position="135"/>
    </location>
</feature>
<comment type="caution">
    <text evidence="2">The sequence shown here is derived from an EMBL/GenBank/DDBJ whole genome shotgun (WGS) entry which is preliminary data.</text>
</comment>
<feature type="compositionally biased region" description="Pro residues" evidence="1">
    <location>
        <begin position="233"/>
        <end position="243"/>
    </location>
</feature>
<feature type="compositionally biased region" description="Low complexity" evidence="1">
    <location>
        <begin position="109"/>
        <end position="128"/>
    </location>
</feature>
<feature type="compositionally biased region" description="Basic and acidic residues" evidence="1">
    <location>
        <begin position="348"/>
        <end position="360"/>
    </location>
</feature>
<sequence length="761" mass="83338">MSADNAATLAQFTAMWASLDEPARQRLLSSVPAVPSPAPSAVPATPTADSAQEAHTAVENPAKPSTKAPPEIVTGAAPPSQPMLSAQQAQELQDLKAAALARRQATLDSAAQSAHAPSSANSSAQPSALSGDAGSQDRRHDLIFLDPLMECIWTPGHLRTATSAPAQTCLRRPEPRGARSPQMPPNVKDSHADCLDEATATCAAYYAGPPIAPDPDLEEQTTATPPAQDAPAAPNPKANPPQLGPTLSCLDMDNYRIERDARGRILIHQCDYDVLMAHAYRGLPSTRFMMDNESFTVVPGPYPFGTPPTVPPPTREPAPAQSTPDEPAPAQQDGDANRPGGSIFPDPGRTDRSCKPRAQADRLQPTPRLLIGQPPDRRYRGCTILPSMCLPDTFRLAQHEAQVCYMDHNNRLRCARPCNTPPFCPYGLVCAQQMPSPDEVHERHQCSRCHEFDKHRESVWGHFLSPAHEHRAPASPGSFLPRWPTCLLLGFSPARPQGSWVTSTLATPSSAFFPRHASNAEDKSFASGIMSAQPMPRSDFVIKNIKENEHAQFDEVAKMYRRLSNMNPGAAGSAFELLVHLFWQEATARKDTVPLTLRKPGTDDLHWLVSCAQFESRPRSIEEHEGMEIGNDIVGYFTPDSPRYPVLDSILRFKLADKTEVLAIQISTAIQHKHGLLEPLPKLLQLLPALPMATKPQLALWDFPPDKPCKWNPEESAHWELLHVGCETFDERMRGRLRVAFLLASILQVVPRRLGLAPSMH</sequence>
<dbReference type="OrthoDB" id="421836at2759"/>
<accession>A0A812M1Y2</accession>
<organism evidence="2 3">
    <name type="scientific">Symbiodinium natans</name>
    <dbReference type="NCBI Taxonomy" id="878477"/>
    <lineage>
        <taxon>Eukaryota</taxon>
        <taxon>Sar</taxon>
        <taxon>Alveolata</taxon>
        <taxon>Dinophyceae</taxon>
        <taxon>Suessiales</taxon>
        <taxon>Symbiodiniaceae</taxon>
        <taxon>Symbiodinium</taxon>
    </lineage>
</organism>
<feature type="region of interest" description="Disordered" evidence="1">
    <location>
        <begin position="164"/>
        <end position="188"/>
    </location>
</feature>
<feature type="compositionally biased region" description="Low complexity" evidence="1">
    <location>
        <begin position="220"/>
        <end position="232"/>
    </location>
</feature>
<feature type="region of interest" description="Disordered" evidence="1">
    <location>
        <begin position="210"/>
        <end position="246"/>
    </location>
</feature>
<dbReference type="EMBL" id="CAJNDS010001139">
    <property type="protein sequence ID" value="CAE7249336.1"/>
    <property type="molecule type" value="Genomic_DNA"/>
</dbReference>
<evidence type="ECO:0000256" key="1">
    <source>
        <dbReference type="SAM" id="MobiDB-lite"/>
    </source>
</evidence>
<dbReference type="Proteomes" id="UP000604046">
    <property type="component" value="Unassembled WGS sequence"/>
</dbReference>
<feature type="non-terminal residue" evidence="2">
    <location>
        <position position="1"/>
    </location>
</feature>
<feature type="region of interest" description="Disordered" evidence="1">
    <location>
        <begin position="28"/>
        <end position="90"/>
    </location>
</feature>
<gene>
    <name evidence="2" type="ORF">SNAT2548_LOCUS12142</name>
</gene>
<keyword evidence="3" id="KW-1185">Reference proteome</keyword>
<reference evidence="2" key="1">
    <citation type="submission" date="2021-02" db="EMBL/GenBank/DDBJ databases">
        <authorList>
            <person name="Dougan E. K."/>
            <person name="Rhodes N."/>
            <person name="Thang M."/>
            <person name="Chan C."/>
        </authorList>
    </citation>
    <scope>NUCLEOTIDE SEQUENCE</scope>
</reference>
<dbReference type="AlphaFoldDB" id="A0A812M1Y2"/>
<feature type="compositionally biased region" description="Pro residues" evidence="1">
    <location>
        <begin position="300"/>
        <end position="316"/>
    </location>
</feature>
<evidence type="ECO:0000313" key="2">
    <source>
        <dbReference type="EMBL" id="CAE7249336.1"/>
    </source>
</evidence>
<name>A0A812M1Y2_9DINO</name>
<evidence type="ECO:0000313" key="3">
    <source>
        <dbReference type="Proteomes" id="UP000604046"/>
    </source>
</evidence>
<feature type="compositionally biased region" description="Low complexity" evidence="1">
    <location>
        <begin position="41"/>
        <end position="51"/>
    </location>
</feature>
<protein>
    <submittedName>
        <fullName evidence="2">Uncharacterized protein</fullName>
    </submittedName>
</protein>
<proteinExistence type="predicted"/>